<protein>
    <submittedName>
        <fullName evidence="1">Uncharacterized protein</fullName>
    </submittedName>
</protein>
<dbReference type="EMBL" id="FNRS01000001">
    <property type="protein sequence ID" value="SEC67623.1"/>
    <property type="molecule type" value="Genomic_DNA"/>
</dbReference>
<dbReference type="STRING" id="47884.SAMN04490203_2887"/>
<reference evidence="1 3" key="1">
    <citation type="submission" date="2015-02" db="EMBL/GenBank/DDBJ databases">
        <title>Pseudomonas helleri sp. nov. and Pseudomonas weihenstephanensis sp. nov., isolated from raw cows milk.</title>
        <authorList>
            <person name="von Neubeck M."/>
            <person name="Huptas C."/>
            <person name="Wenning M."/>
            <person name="Scherer S."/>
        </authorList>
    </citation>
    <scope>NUCLEOTIDE SEQUENCE [LARGE SCALE GENOMIC DNA]</scope>
    <source>
        <strain evidence="1 3">DSM 21104</strain>
    </source>
</reference>
<dbReference type="AlphaFoldDB" id="A0A0J6GHK9"/>
<dbReference type="Proteomes" id="UP000183155">
    <property type="component" value="Unassembled WGS sequence"/>
</dbReference>
<proteinExistence type="predicted"/>
<gene>
    <name evidence="2" type="ORF">SAMN04490203_2887</name>
    <name evidence="1" type="ORF">TU78_12955</name>
</gene>
<comment type="caution">
    <text evidence="1">The sequence shown here is derived from an EMBL/GenBank/DDBJ whole genome shotgun (WGS) entry which is preliminary data.</text>
</comment>
<evidence type="ECO:0000313" key="4">
    <source>
        <dbReference type="Proteomes" id="UP000183155"/>
    </source>
</evidence>
<dbReference type="EMBL" id="JYLA01000005">
    <property type="protein sequence ID" value="KMM84161.1"/>
    <property type="molecule type" value="Genomic_DNA"/>
</dbReference>
<sequence>MMAKDLFVFESSFELLNIRTKTTWYSLLLNIQRARSDALAHTHLHTGKGFLQALRDAELIDNMSEGVMGFYLHRAWMGALERLKSVEV</sequence>
<evidence type="ECO:0000313" key="3">
    <source>
        <dbReference type="Proteomes" id="UP000036395"/>
    </source>
</evidence>
<reference evidence="2 4" key="2">
    <citation type="submission" date="2016-10" db="EMBL/GenBank/DDBJ databases">
        <authorList>
            <person name="Varghese N."/>
            <person name="Submissions S."/>
        </authorList>
    </citation>
    <scope>NUCLEOTIDE SEQUENCE [LARGE SCALE GENOMIC DNA]</scope>
    <source>
        <strain evidence="2 4">BS3652</strain>
    </source>
</reference>
<organism evidence="1 3">
    <name type="scientific">Pseudomonas taetrolens</name>
    <dbReference type="NCBI Taxonomy" id="47884"/>
    <lineage>
        <taxon>Bacteria</taxon>
        <taxon>Pseudomonadati</taxon>
        <taxon>Pseudomonadota</taxon>
        <taxon>Gammaproteobacteria</taxon>
        <taxon>Pseudomonadales</taxon>
        <taxon>Pseudomonadaceae</taxon>
        <taxon>Pseudomonas</taxon>
    </lineage>
</organism>
<evidence type="ECO:0000313" key="2">
    <source>
        <dbReference type="EMBL" id="SEC67623.1"/>
    </source>
</evidence>
<evidence type="ECO:0000313" key="1">
    <source>
        <dbReference type="EMBL" id="KMM84161.1"/>
    </source>
</evidence>
<keyword evidence="4" id="KW-1185">Reference proteome</keyword>
<name>A0A0J6GHK9_PSETA</name>
<dbReference type="RefSeq" id="WP_048381843.1">
    <property type="nucleotide sequence ID" value="NZ_FNRS01000001.1"/>
</dbReference>
<dbReference type="PATRIC" id="fig|47884.3.peg.3042"/>
<accession>A0A0J6GHK9</accession>
<dbReference type="Proteomes" id="UP000036395">
    <property type="component" value="Unassembled WGS sequence"/>
</dbReference>